<evidence type="ECO:0000313" key="2">
    <source>
        <dbReference type="Proteomes" id="UP001253193"/>
    </source>
</evidence>
<name>A0AAW8Q189_VIBPH</name>
<accession>A0AAW8Q189</accession>
<dbReference type="EMBL" id="JAUHGG010000003">
    <property type="protein sequence ID" value="MDS1821601.1"/>
    <property type="molecule type" value="Genomic_DNA"/>
</dbReference>
<dbReference type="RefSeq" id="WP_311020512.1">
    <property type="nucleotide sequence ID" value="NZ_JAUHGG010000003.1"/>
</dbReference>
<evidence type="ECO:0000313" key="1">
    <source>
        <dbReference type="EMBL" id="MDS1821601.1"/>
    </source>
</evidence>
<dbReference type="Proteomes" id="UP001253193">
    <property type="component" value="Unassembled WGS sequence"/>
</dbReference>
<reference evidence="1" key="1">
    <citation type="submission" date="2023-06" db="EMBL/GenBank/DDBJ databases">
        <title>Genomic Diversity of Vibrio spp. and Metagenomic Analysis of Pathogens in Florida Gulf Coastal Waters Following Hurricane Ian.</title>
        <authorList>
            <person name="Brumfield K.D."/>
        </authorList>
    </citation>
    <scope>NUCLEOTIDE SEQUENCE</scope>
    <source>
        <strain evidence="1">WBS2B-138</strain>
    </source>
</reference>
<gene>
    <name evidence="1" type="ORF">QX249_13085</name>
</gene>
<dbReference type="AlphaFoldDB" id="A0AAW8Q189"/>
<comment type="caution">
    <text evidence="1">The sequence shown here is derived from an EMBL/GenBank/DDBJ whole genome shotgun (WGS) entry which is preliminary data.</text>
</comment>
<proteinExistence type="predicted"/>
<protein>
    <submittedName>
        <fullName evidence="1">Uncharacterized protein</fullName>
    </submittedName>
</protein>
<organism evidence="1 2">
    <name type="scientific">Vibrio parahaemolyticus</name>
    <dbReference type="NCBI Taxonomy" id="670"/>
    <lineage>
        <taxon>Bacteria</taxon>
        <taxon>Pseudomonadati</taxon>
        <taxon>Pseudomonadota</taxon>
        <taxon>Gammaproteobacteria</taxon>
        <taxon>Vibrionales</taxon>
        <taxon>Vibrionaceae</taxon>
        <taxon>Vibrio</taxon>
    </lineage>
</organism>
<sequence>MGKISGFSPAFIMTYCAKNTTDGSILESAKTWIDHVAILERELGIFVVVSTDCELAAKYATSKNLLIYVSRRLVVSSLVLAYEALKEVGGVTVSHVVVIDSERDVTQAQDVQNYLFTLENLSVSGDENFALISSKGSPPCDRASERRSFKLLVNASNDVKRITKSSIHKDDLGHFLSLYFSSSLLGLSADVLEDLSMCSLNDFNGVDSFSIIRSHTLGLRVKSYLEEGDENYGDEIPTDTEVLLRNGRSVGFLNHGVGAIKVAA</sequence>